<dbReference type="Gene3D" id="2.60.40.2030">
    <property type="match status" value="1"/>
</dbReference>
<feature type="transmembrane region" description="Helical" evidence="1">
    <location>
        <begin position="259"/>
        <end position="281"/>
    </location>
</feature>
<dbReference type="InterPro" id="IPR038081">
    <property type="entry name" value="CalX-like_sf"/>
</dbReference>
<reference evidence="3" key="1">
    <citation type="submission" date="2021-10" db="EMBL/GenBank/DDBJ databases">
        <title>Tropical sea cucumber genome reveals ecological adaptation and Cuvierian tubules defense mechanism.</title>
        <authorList>
            <person name="Chen T."/>
        </authorList>
    </citation>
    <scope>NUCLEOTIDE SEQUENCE</scope>
    <source>
        <strain evidence="3">Nanhai2018</strain>
        <tissue evidence="3">Muscle</tissue>
    </source>
</reference>
<keyword evidence="2" id="KW-0732">Signal</keyword>
<protein>
    <submittedName>
        <fullName evidence="3">Uncharacterized protein</fullName>
    </submittedName>
</protein>
<evidence type="ECO:0000313" key="4">
    <source>
        <dbReference type="Proteomes" id="UP001152320"/>
    </source>
</evidence>
<evidence type="ECO:0000256" key="2">
    <source>
        <dbReference type="SAM" id="SignalP"/>
    </source>
</evidence>
<gene>
    <name evidence="3" type="ORF">HOLleu_04642</name>
</gene>
<dbReference type="Gene3D" id="3.80.10.10">
    <property type="entry name" value="Ribonuclease Inhibitor"/>
    <property type="match status" value="1"/>
</dbReference>
<sequence length="319" mass="34395">MTKISALFCILLAFFSGKTFACPSGCTCLETEITCTNLNTLPDASDLFTNPNQVETVSITDSPSVTEIPDNFFSDLPMLTTLDVSGNPIDCSGSDNDWIKTWLAAVATSTVTGDCSDGTELNMYTDLIADVVPVSLTFDDTSYTVDESETQSVVVSRDGDTSTPLNVRVMVELSEAKEEDFMISNKQLTIATGESSTSFDVTVVDNTKKDPEGWGFMLKLVPESIIIRSSSASVSLVDNDPNVTVPPVVTTTQNIDTSVIWIVLVVLLVLVVVIVIVIFIWKKKQDRKRTSASSGQGDYAAVQKDGDGKVYSATTEEIA</sequence>
<comment type="caution">
    <text evidence="3">The sequence shown here is derived from an EMBL/GenBank/DDBJ whole genome shotgun (WGS) entry which is preliminary data.</text>
</comment>
<feature type="chain" id="PRO_5040379695" evidence="2">
    <location>
        <begin position="22"/>
        <end position="319"/>
    </location>
</feature>
<feature type="signal peptide" evidence="2">
    <location>
        <begin position="1"/>
        <end position="21"/>
    </location>
</feature>
<dbReference type="InterPro" id="IPR032675">
    <property type="entry name" value="LRR_dom_sf"/>
</dbReference>
<dbReference type="EMBL" id="JAIZAY010000001">
    <property type="protein sequence ID" value="KAJ8051177.1"/>
    <property type="molecule type" value="Genomic_DNA"/>
</dbReference>
<dbReference type="SUPFAM" id="SSF52058">
    <property type="entry name" value="L domain-like"/>
    <property type="match status" value="1"/>
</dbReference>
<keyword evidence="4" id="KW-1185">Reference proteome</keyword>
<organism evidence="3 4">
    <name type="scientific">Holothuria leucospilota</name>
    <name type="common">Black long sea cucumber</name>
    <name type="synonym">Mertensiothuria leucospilota</name>
    <dbReference type="NCBI Taxonomy" id="206669"/>
    <lineage>
        <taxon>Eukaryota</taxon>
        <taxon>Metazoa</taxon>
        <taxon>Echinodermata</taxon>
        <taxon>Eleutherozoa</taxon>
        <taxon>Echinozoa</taxon>
        <taxon>Holothuroidea</taxon>
        <taxon>Aspidochirotacea</taxon>
        <taxon>Aspidochirotida</taxon>
        <taxon>Holothuriidae</taxon>
        <taxon>Holothuria</taxon>
    </lineage>
</organism>
<name>A0A9Q1HID6_HOLLE</name>
<keyword evidence="1" id="KW-0812">Transmembrane</keyword>
<keyword evidence="1" id="KW-0472">Membrane</keyword>
<accession>A0A9Q1HID6</accession>
<keyword evidence="1" id="KW-1133">Transmembrane helix</keyword>
<evidence type="ECO:0000256" key="1">
    <source>
        <dbReference type="SAM" id="Phobius"/>
    </source>
</evidence>
<dbReference type="AlphaFoldDB" id="A0A9Q1HID6"/>
<evidence type="ECO:0000313" key="3">
    <source>
        <dbReference type="EMBL" id="KAJ8051177.1"/>
    </source>
</evidence>
<dbReference type="Proteomes" id="UP001152320">
    <property type="component" value="Chromosome 1"/>
</dbReference>
<proteinExistence type="predicted"/>
<dbReference type="SUPFAM" id="SSF141072">
    <property type="entry name" value="CalX-like"/>
    <property type="match status" value="1"/>
</dbReference>